<dbReference type="RefSeq" id="WP_110271382.1">
    <property type="nucleotide sequence ID" value="NZ_CP029289.2"/>
</dbReference>
<dbReference type="EMBL" id="CP029289">
    <property type="protein sequence ID" value="AWR95504.1"/>
    <property type="molecule type" value="Genomic_DNA"/>
</dbReference>
<dbReference type="AlphaFoldDB" id="A0A2U9IHT8"/>
<sequence>MKKSFVICLVSLVFFSLSFYLHSIDHSTTIKLQNAIESPLAVKNISVFLSGVSTRLYDSSILLSVKNIYVSFSSPWYASLWLYFLTLGIIGLLSLAFIHRKTIIRALKNFTLFLIDHLDPVLN</sequence>
<evidence type="ECO:0000313" key="2">
    <source>
        <dbReference type="EMBL" id="AWR95504.1"/>
    </source>
</evidence>
<proteinExistence type="predicted"/>
<dbReference type="KEGG" id="abri:DFR85_13790"/>
<evidence type="ECO:0000313" key="3">
    <source>
        <dbReference type="Proteomes" id="UP000248044"/>
    </source>
</evidence>
<dbReference type="GeneID" id="36833248"/>
<gene>
    <name evidence="2" type="ORF">DFR85_13790</name>
</gene>
<evidence type="ECO:0000256" key="1">
    <source>
        <dbReference type="SAM" id="Phobius"/>
    </source>
</evidence>
<feature type="transmembrane region" description="Helical" evidence="1">
    <location>
        <begin position="80"/>
        <end position="98"/>
    </location>
</feature>
<dbReference type="Proteomes" id="UP000248044">
    <property type="component" value="Chromosome"/>
</dbReference>
<keyword evidence="3" id="KW-1185">Reference proteome</keyword>
<protein>
    <submittedName>
        <fullName evidence="2">Uncharacterized protein</fullName>
    </submittedName>
</protein>
<keyword evidence="1" id="KW-0812">Transmembrane</keyword>
<name>A0A2U9IHT8_9CREN</name>
<keyword evidence="1" id="KW-0472">Membrane</keyword>
<accession>A0A2U9IHT8</accession>
<organism evidence="2 3">
    <name type="scientific">Acidianus brierleyi</name>
    <dbReference type="NCBI Taxonomy" id="41673"/>
    <lineage>
        <taxon>Archaea</taxon>
        <taxon>Thermoproteota</taxon>
        <taxon>Thermoprotei</taxon>
        <taxon>Sulfolobales</taxon>
        <taxon>Sulfolobaceae</taxon>
        <taxon>Acidianus</taxon>
    </lineage>
</organism>
<reference evidence="2 3" key="1">
    <citation type="submission" date="2018-05" db="EMBL/GenBank/DDBJ databases">
        <title>Complete Genome Sequences of Extremely Thermoacidophilic, Metal-Mobilizing Type-Strain Members of the Archaeal Family Sulfolobaceae: Acidianus brierleyi DSM-1651T, Acidianus sulfidivorans DSM-18786T, Metallosphaera hakonensis DSM-7519T, and Metallosphaera prunae DSM-10039T.</title>
        <authorList>
            <person name="Counts J.A."/>
            <person name="Kelly R.M."/>
        </authorList>
    </citation>
    <scope>NUCLEOTIDE SEQUENCE [LARGE SCALE GENOMIC DNA]</scope>
    <source>
        <strain evidence="2 3">DSM 1651</strain>
    </source>
</reference>
<keyword evidence="1" id="KW-1133">Transmembrane helix</keyword>